<keyword evidence="4 6" id="KW-1133">Transmembrane helix</keyword>
<feature type="transmembrane region" description="Helical" evidence="6">
    <location>
        <begin position="206"/>
        <end position="226"/>
    </location>
</feature>
<keyword evidence="5 6" id="KW-0472">Membrane</keyword>
<keyword evidence="2" id="KW-1003">Cell membrane</keyword>
<proteinExistence type="predicted"/>
<organism evidence="7 8">
    <name type="scientific">Petrotoga miotherma DSM 10691</name>
    <dbReference type="NCBI Taxonomy" id="1434326"/>
    <lineage>
        <taxon>Bacteria</taxon>
        <taxon>Thermotogati</taxon>
        <taxon>Thermotogota</taxon>
        <taxon>Thermotogae</taxon>
        <taxon>Petrotogales</taxon>
        <taxon>Petrotogaceae</taxon>
        <taxon>Petrotoga</taxon>
    </lineage>
</organism>
<evidence type="ECO:0000313" key="7">
    <source>
        <dbReference type="EMBL" id="PNS00550.1"/>
    </source>
</evidence>
<feature type="transmembrane region" description="Helical" evidence="6">
    <location>
        <begin position="354"/>
        <end position="373"/>
    </location>
</feature>
<reference evidence="7 8" key="1">
    <citation type="submission" date="2013-12" db="EMBL/GenBank/DDBJ databases">
        <title>Comparative genomics of Petrotoga isolates.</title>
        <authorList>
            <person name="Nesbo C.L."/>
            <person name="Charchuk R."/>
            <person name="Chow K."/>
        </authorList>
    </citation>
    <scope>NUCLEOTIDE SEQUENCE [LARGE SCALE GENOMIC DNA]</scope>
    <source>
        <strain evidence="7 8">DSM 10691</strain>
    </source>
</reference>
<keyword evidence="8" id="KW-1185">Reference proteome</keyword>
<evidence type="ECO:0000256" key="2">
    <source>
        <dbReference type="ARBA" id="ARBA00022475"/>
    </source>
</evidence>
<evidence type="ECO:0000256" key="5">
    <source>
        <dbReference type="ARBA" id="ARBA00023136"/>
    </source>
</evidence>
<evidence type="ECO:0000256" key="1">
    <source>
        <dbReference type="ARBA" id="ARBA00004651"/>
    </source>
</evidence>
<feature type="transmembrane region" description="Helical" evidence="6">
    <location>
        <begin position="142"/>
        <end position="165"/>
    </location>
</feature>
<feature type="transmembrane region" description="Helical" evidence="6">
    <location>
        <begin position="411"/>
        <end position="429"/>
    </location>
</feature>
<feature type="transmembrane region" description="Helical" evidence="6">
    <location>
        <begin position="379"/>
        <end position="399"/>
    </location>
</feature>
<feature type="transmembrane region" description="Helical" evidence="6">
    <location>
        <begin position="288"/>
        <end position="310"/>
    </location>
</feature>
<evidence type="ECO:0000256" key="6">
    <source>
        <dbReference type="SAM" id="Phobius"/>
    </source>
</evidence>
<gene>
    <name evidence="7" type="ORF">X928_04865</name>
</gene>
<sequence>MNQYKSLVRNSFLFAVGSIGSKTISFFMLPLYTRLLSTNDYGQLDVLQTTISLLIPLVTFQAIEAVFRYSVDMREKVYASSVLINGLFLSLVGIVISFILFPLFTSFEPFSSYTSLFYSIMILSMIDGIMKQFVRGLEKIKTFVASDLGYTASFVFFNIVFLVYLKMGLSGYFLSMVLGHLVSIVIILVFGRIFKYLNFKAFDKSLLKTMLIYSIPLIPNGLMLWIMNVSDRYMLTYFLGFSATGIYSVSYKFPSLITLVNGIFFQAYQLSAIQEYGKKGYEDFYKNIFGVLSSLLFVVTGLILLILKPLMSVFVSEAFYEAWKYVPLLLVGTVFQAFSSFFGTNYTASKKTKGAFSTTIFGAVVNIGINIILIPLWGIQAAAFSTMAAYLAVWLMRIIDTKKFVGIRIDWKSISLSIVVIALQFVGLYFVENRYLFFVGETVLVVALLFIQRKYIKQVYNFGMNLLKELRASAN</sequence>
<dbReference type="GO" id="GO:0005886">
    <property type="term" value="C:plasma membrane"/>
    <property type="evidence" value="ECO:0007669"/>
    <property type="project" value="UniProtKB-SubCell"/>
</dbReference>
<name>A0A2K1PCP4_9BACT</name>
<dbReference type="OrthoDB" id="3249502at2"/>
<feature type="transmembrane region" description="Helical" evidence="6">
    <location>
        <begin position="246"/>
        <end position="268"/>
    </location>
</feature>
<feature type="transmembrane region" description="Helical" evidence="6">
    <location>
        <begin position="51"/>
        <end position="70"/>
    </location>
</feature>
<feature type="transmembrane region" description="Helical" evidence="6">
    <location>
        <begin position="110"/>
        <end position="130"/>
    </location>
</feature>
<feature type="transmembrane region" description="Helical" evidence="6">
    <location>
        <begin position="435"/>
        <end position="451"/>
    </location>
</feature>
<dbReference type="RefSeq" id="WP_103078709.1">
    <property type="nucleotide sequence ID" value="NZ_AZRM01000023.1"/>
</dbReference>
<protein>
    <submittedName>
        <fullName evidence="7">Polysaccharide biosynthesis protein</fullName>
    </submittedName>
</protein>
<dbReference type="EMBL" id="AZRM01000023">
    <property type="protein sequence ID" value="PNS00550.1"/>
    <property type="molecule type" value="Genomic_DNA"/>
</dbReference>
<dbReference type="Proteomes" id="UP000236199">
    <property type="component" value="Unassembled WGS sequence"/>
</dbReference>
<dbReference type="InterPro" id="IPR002797">
    <property type="entry name" value="Polysacc_synth"/>
</dbReference>
<evidence type="ECO:0000313" key="8">
    <source>
        <dbReference type="Proteomes" id="UP000236199"/>
    </source>
</evidence>
<feature type="transmembrane region" description="Helical" evidence="6">
    <location>
        <begin position="322"/>
        <end position="342"/>
    </location>
</feature>
<dbReference type="InterPro" id="IPR050833">
    <property type="entry name" value="Poly_Biosynth_Transport"/>
</dbReference>
<accession>A0A2K1PCP4</accession>
<dbReference type="AlphaFoldDB" id="A0A2K1PCP4"/>
<dbReference type="PANTHER" id="PTHR30250">
    <property type="entry name" value="PST FAMILY PREDICTED COLANIC ACID TRANSPORTER"/>
    <property type="match status" value="1"/>
</dbReference>
<feature type="transmembrane region" description="Helical" evidence="6">
    <location>
        <begin position="12"/>
        <end position="31"/>
    </location>
</feature>
<feature type="transmembrane region" description="Helical" evidence="6">
    <location>
        <begin position="82"/>
        <end position="104"/>
    </location>
</feature>
<comment type="subcellular location">
    <subcellularLocation>
        <location evidence="1">Cell membrane</location>
        <topology evidence="1">Multi-pass membrane protein</topology>
    </subcellularLocation>
</comment>
<keyword evidence="3 6" id="KW-0812">Transmembrane</keyword>
<evidence type="ECO:0000256" key="4">
    <source>
        <dbReference type="ARBA" id="ARBA00022989"/>
    </source>
</evidence>
<feature type="transmembrane region" description="Helical" evidence="6">
    <location>
        <begin position="171"/>
        <end position="194"/>
    </location>
</feature>
<comment type="caution">
    <text evidence="7">The sequence shown here is derived from an EMBL/GenBank/DDBJ whole genome shotgun (WGS) entry which is preliminary data.</text>
</comment>
<dbReference type="Pfam" id="PF01943">
    <property type="entry name" value="Polysacc_synt"/>
    <property type="match status" value="1"/>
</dbReference>
<evidence type="ECO:0000256" key="3">
    <source>
        <dbReference type="ARBA" id="ARBA00022692"/>
    </source>
</evidence>
<dbReference type="PANTHER" id="PTHR30250:SF11">
    <property type="entry name" value="O-ANTIGEN TRANSPORTER-RELATED"/>
    <property type="match status" value="1"/>
</dbReference>